<sequence>MSKNIGSEPLGRFYIGKKPKRRREWRGLKDTWYDYVRWLGYWKTLITFIIKPNNMKGFFRYRWMINYLALPDFMDRHTEGMRGTQLRMAHQALGLIVTDICGMLGQIFKADPAIGNDKKLNSKIVLFDENMMSTLMGGFPNLTWLSVEVPAVYTSSMMSQDGVSYYVDVTHQYGVPSDVCPMPAAELGVALADDFPLIGCCAVQCNTTCDGSLMGNGIEARSFKIPTFQLAVPIRHRQESVQEYAAEEVVNAIHFIEEQTGEKFDWDAFFKSMKRFNAETEEFLEWMEISKTDYPQVMGVTLALYRYGVYQAAGGRNQAFLDMDKKLTKMALDAYKSKEMAAKEYRHRAMTWGVQAAYYTALPIWLLNCWGVVTIADMLSMVSTEMVNTEDKHQAMLDLAYLYENMIMRNRSNGGYETGVEALWRFCEMFNIDIVIMYVHMGCKSMSGYHGLFEEEARKHGIHLIWVTHNLMCPEDGTRRDMRTEINRYMRTVFREEPLDPSLEDFDDSKSW</sequence>
<comment type="cofactor">
    <cofactor evidence="1">
        <name>[4Fe-4S] cluster</name>
        <dbReference type="ChEBI" id="CHEBI:49883"/>
    </cofactor>
</comment>
<dbReference type="InterPro" id="IPR010327">
    <property type="entry name" value="FldB/FldC_alpha/beta"/>
</dbReference>
<evidence type="ECO:0000313" key="5">
    <source>
        <dbReference type="Proteomes" id="UP000095621"/>
    </source>
</evidence>
<dbReference type="Pfam" id="PF06050">
    <property type="entry name" value="HGD-D"/>
    <property type="match status" value="1"/>
</dbReference>
<gene>
    <name evidence="4" type="ORF">ERS852490_01980</name>
</gene>
<evidence type="ECO:0000256" key="2">
    <source>
        <dbReference type="ARBA" id="ARBA00005806"/>
    </source>
</evidence>
<keyword evidence="3" id="KW-0411">Iron-sulfur</keyword>
<dbReference type="RefSeq" id="WP_022098203.1">
    <property type="nucleotide sequence ID" value="NZ_CZBU01000004.1"/>
</dbReference>
<comment type="similarity">
    <text evidence="2">Belongs to the FldB/FldC dehydratase alpha/beta subunit family.</text>
</comment>
<keyword evidence="3" id="KW-0479">Metal-binding</keyword>
<dbReference type="Gene3D" id="3.40.50.11900">
    <property type="match status" value="1"/>
</dbReference>
<organism evidence="4 5">
    <name type="scientific">Lachnospira eligens</name>
    <dbReference type="NCBI Taxonomy" id="39485"/>
    <lineage>
        <taxon>Bacteria</taxon>
        <taxon>Bacillati</taxon>
        <taxon>Bacillota</taxon>
        <taxon>Clostridia</taxon>
        <taxon>Lachnospirales</taxon>
        <taxon>Lachnospiraceae</taxon>
        <taxon>Lachnospira</taxon>
    </lineage>
</organism>
<keyword evidence="3" id="KW-0408">Iron</keyword>
<dbReference type="OrthoDB" id="2016792at2"/>
<evidence type="ECO:0000313" key="4">
    <source>
        <dbReference type="EMBL" id="CUQ78244.1"/>
    </source>
</evidence>
<reference evidence="4 5" key="1">
    <citation type="submission" date="2015-09" db="EMBL/GenBank/DDBJ databases">
        <authorList>
            <consortium name="Pathogen Informatics"/>
        </authorList>
    </citation>
    <scope>NUCLEOTIDE SEQUENCE [LARGE SCALE GENOMIC DNA]</scope>
    <source>
        <strain evidence="4 5">2789STDY5834875</strain>
    </source>
</reference>
<dbReference type="Proteomes" id="UP000095621">
    <property type="component" value="Unassembled WGS sequence"/>
</dbReference>
<dbReference type="Gene3D" id="3.40.50.11890">
    <property type="match status" value="1"/>
</dbReference>
<proteinExistence type="inferred from homology"/>
<accession>A0A174YSZ0</accession>
<evidence type="ECO:0000256" key="1">
    <source>
        <dbReference type="ARBA" id="ARBA00001966"/>
    </source>
</evidence>
<evidence type="ECO:0000256" key="3">
    <source>
        <dbReference type="ARBA" id="ARBA00023014"/>
    </source>
</evidence>
<dbReference type="GO" id="GO:0016836">
    <property type="term" value="F:hydro-lyase activity"/>
    <property type="evidence" value="ECO:0007669"/>
    <property type="project" value="UniProtKB-ARBA"/>
</dbReference>
<dbReference type="AlphaFoldDB" id="A0A174YSZ0"/>
<dbReference type="PANTHER" id="PTHR30548:SF1">
    <property type="entry name" value="DEHYDRATASE SUBUNIT MJ0007-RELATED"/>
    <property type="match status" value="1"/>
</dbReference>
<protein>
    <submittedName>
        <fullName evidence="4">2-hydroxyglutaryl-CoA dehydratase, D-component</fullName>
    </submittedName>
</protein>
<name>A0A174YSZ0_9FIRM</name>
<dbReference type="PANTHER" id="PTHR30548">
    <property type="entry name" value="2-HYDROXYGLUTARYL-COA DEHYDRATASE, D-COMPONENT-RELATED"/>
    <property type="match status" value="1"/>
</dbReference>
<dbReference type="EMBL" id="CZBU01000004">
    <property type="protein sequence ID" value="CUQ78244.1"/>
    <property type="molecule type" value="Genomic_DNA"/>
</dbReference>
<dbReference type="GO" id="GO:0051536">
    <property type="term" value="F:iron-sulfur cluster binding"/>
    <property type="evidence" value="ECO:0007669"/>
    <property type="project" value="UniProtKB-KW"/>
</dbReference>